<protein>
    <recommendedName>
        <fullName evidence="3">F-box domain-containing protein</fullName>
    </recommendedName>
</protein>
<dbReference type="EMBL" id="JARKIF010000003">
    <property type="protein sequence ID" value="KAJ7644688.1"/>
    <property type="molecule type" value="Genomic_DNA"/>
</dbReference>
<keyword evidence="2" id="KW-1185">Reference proteome</keyword>
<accession>A0AAD7FYY0</accession>
<sequence>MSSHERVPNELWLEIFQFLPRDYLKDVYSTDRKFSTASRALVFSHLVFYPYHLDEPLEYLALPGNDGVQLSLERLRFWSSDQIAPFVRECTIAPRRQRPGEAEPVRLNFTDSPNILMTSFMDALANFTGLKKLSGRRVKFTQAGLAHLCRIPLLKEIVIDRCGIVPDEIVDTASLELRTTKLVYRSAVVANEDRNLWLTIVHRGHLRQLEATGSASAVSNTLADGATFPNVDKLRLVMNFSTMTQNLVVLSKFPAVCALQLGGWGQIKYEPSEQPAIRAADVLPLLREYHGPCTPLHLFLPKPTLIRLVIDGCGPEELTFQLRGEYGHITTLHTTVHDLDRNTLSTICRCLPALIELHVTVLAEIEDGEYEDGINPRATDFFSTFADTPDLPSTLQRLSISWEFEFESEDAEDAPVASTENIPDFLAMRDKLRERCPALGTLWLDGHDFMFRWRQLLDREEESYEDVEDEDLREGFEDFWEGR</sequence>
<name>A0AAD7FYY0_9AGAR</name>
<proteinExistence type="predicted"/>
<evidence type="ECO:0000313" key="1">
    <source>
        <dbReference type="EMBL" id="KAJ7644688.1"/>
    </source>
</evidence>
<dbReference type="SUPFAM" id="SSF52047">
    <property type="entry name" value="RNI-like"/>
    <property type="match status" value="1"/>
</dbReference>
<evidence type="ECO:0008006" key="3">
    <source>
        <dbReference type="Google" id="ProtNLM"/>
    </source>
</evidence>
<dbReference type="AlphaFoldDB" id="A0AAD7FYY0"/>
<evidence type="ECO:0000313" key="2">
    <source>
        <dbReference type="Proteomes" id="UP001221142"/>
    </source>
</evidence>
<comment type="caution">
    <text evidence="1">The sequence shown here is derived from an EMBL/GenBank/DDBJ whole genome shotgun (WGS) entry which is preliminary data.</text>
</comment>
<dbReference type="Proteomes" id="UP001221142">
    <property type="component" value="Unassembled WGS sequence"/>
</dbReference>
<gene>
    <name evidence="1" type="ORF">FB45DRAFT_298753</name>
</gene>
<organism evidence="1 2">
    <name type="scientific">Roridomyces roridus</name>
    <dbReference type="NCBI Taxonomy" id="1738132"/>
    <lineage>
        <taxon>Eukaryota</taxon>
        <taxon>Fungi</taxon>
        <taxon>Dikarya</taxon>
        <taxon>Basidiomycota</taxon>
        <taxon>Agaricomycotina</taxon>
        <taxon>Agaricomycetes</taxon>
        <taxon>Agaricomycetidae</taxon>
        <taxon>Agaricales</taxon>
        <taxon>Marasmiineae</taxon>
        <taxon>Mycenaceae</taxon>
        <taxon>Roridomyces</taxon>
    </lineage>
</organism>
<reference evidence="1" key="1">
    <citation type="submission" date="2023-03" db="EMBL/GenBank/DDBJ databases">
        <title>Massive genome expansion in bonnet fungi (Mycena s.s.) driven by repeated elements and novel gene families across ecological guilds.</title>
        <authorList>
            <consortium name="Lawrence Berkeley National Laboratory"/>
            <person name="Harder C.B."/>
            <person name="Miyauchi S."/>
            <person name="Viragh M."/>
            <person name="Kuo A."/>
            <person name="Thoen E."/>
            <person name="Andreopoulos B."/>
            <person name="Lu D."/>
            <person name="Skrede I."/>
            <person name="Drula E."/>
            <person name="Henrissat B."/>
            <person name="Morin E."/>
            <person name="Kohler A."/>
            <person name="Barry K."/>
            <person name="LaButti K."/>
            <person name="Morin E."/>
            <person name="Salamov A."/>
            <person name="Lipzen A."/>
            <person name="Mereny Z."/>
            <person name="Hegedus B."/>
            <person name="Baldrian P."/>
            <person name="Stursova M."/>
            <person name="Weitz H."/>
            <person name="Taylor A."/>
            <person name="Grigoriev I.V."/>
            <person name="Nagy L.G."/>
            <person name="Martin F."/>
            <person name="Kauserud H."/>
        </authorList>
    </citation>
    <scope>NUCLEOTIDE SEQUENCE</scope>
    <source>
        <strain evidence="1">9284</strain>
    </source>
</reference>